<accession>A0ABU1T2Q9</accession>
<name>A0ABU1T2Q9_9ACTO</name>
<dbReference type="Proteomes" id="UP001266099">
    <property type="component" value="Unassembled WGS sequence"/>
</dbReference>
<comment type="similarity">
    <text evidence="2">Belongs to the UPF0410 family.</text>
</comment>
<dbReference type="PANTHER" id="PTHR33884">
    <property type="entry name" value="UPF0410 PROTEIN YMGE"/>
    <property type="match status" value="1"/>
</dbReference>
<keyword evidence="3" id="KW-1003">Cell membrane</keyword>
<evidence type="ECO:0000256" key="6">
    <source>
        <dbReference type="ARBA" id="ARBA00023136"/>
    </source>
</evidence>
<keyword evidence="5 7" id="KW-1133">Transmembrane helix</keyword>
<keyword evidence="9" id="KW-1185">Reference proteome</keyword>
<protein>
    <submittedName>
        <fullName evidence="8">Membrane protein YeaQ/YmgE (Transglycosylase-associated protein family)</fullName>
    </submittedName>
</protein>
<gene>
    <name evidence="8" type="ORF">J2S36_001187</name>
</gene>
<evidence type="ECO:0000256" key="7">
    <source>
        <dbReference type="SAM" id="Phobius"/>
    </source>
</evidence>
<comment type="subcellular location">
    <subcellularLocation>
        <location evidence="1">Cell membrane</location>
        <topology evidence="1">Multi-pass membrane protein</topology>
    </subcellularLocation>
</comment>
<proteinExistence type="inferred from homology"/>
<evidence type="ECO:0000256" key="1">
    <source>
        <dbReference type="ARBA" id="ARBA00004651"/>
    </source>
</evidence>
<dbReference type="InterPro" id="IPR007341">
    <property type="entry name" value="Transgly_assoc"/>
</dbReference>
<keyword evidence="4 7" id="KW-0812">Transmembrane</keyword>
<evidence type="ECO:0000256" key="3">
    <source>
        <dbReference type="ARBA" id="ARBA00022475"/>
    </source>
</evidence>
<evidence type="ECO:0000313" key="9">
    <source>
        <dbReference type="Proteomes" id="UP001266099"/>
    </source>
</evidence>
<sequence length="86" mass="9116">MGNIIGTLIFGLVIGALARLFMKGNQNLSIIATMLLGVVGVVIGNLILGAFGYPMDTRGIDWIRWVVCTVCASVTISIYLGMAAKK</sequence>
<keyword evidence="6 7" id="KW-0472">Membrane</keyword>
<dbReference type="PANTHER" id="PTHR33884:SF3">
    <property type="entry name" value="UPF0410 PROTEIN YMGE"/>
    <property type="match status" value="1"/>
</dbReference>
<evidence type="ECO:0000256" key="4">
    <source>
        <dbReference type="ARBA" id="ARBA00022692"/>
    </source>
</evidence>
<evidence type="ECO:0000256" key="5">
    <source>
        <dbReference type="ARBA" id="ARBA00022989"/>
    </source>
</evidence>
<dbReference type="Pfam" id="PF04226">
    <property type="entry name" value="Transgly_assoc"/>
    <property type="match status" value="1"/>
</dbReference>
<reference evidence="8 9" key="1">
    <citation type="submission" date="2023-07" db="EMBL/GenBank/DDBJ databases">
        <title>Sequencing the genomes of 1000 actinobacteria strains.</title>
        <authorList>
            <person name="Klenk H.-P."/>
        </authorList>
    </citation>
    <scope>NUCLEOTIDE SEQUENCE [LARGE SCALE GENOMIC DNA]</scope>
    <source>
        <strain evidence="8 9">DSM 15539</strain>
    </source>
</reference>
<organism evidence="8 9">
    <name type="scientific">Arcanobacterium hippocoleae</name>
    <dbReference type="NCBI Taxonomy" id="149017"/>
    <lineage>
        <taxon>Bacteria</taxon>
        <taxon>Bacillati</taxon>
        <taxon>Actinomycetota</taxon>
        <taxon>Actinomycetes</taxon>
        <taxon>Actinomycetales</taxon>
        <taxon>Actinomycetaceae</taxon>
        <taxon>Arcanobacterium</taxon>
    </lineage>
</organism>
<feature type="transmembrane region" description="Helical" evidence="7">
    <location>
        <begin position="28"/>
        <end position="50"/>
    </location>
</feature>
<evidence type="ECO:0000313" key="8">
    <source>
        <dbReference type="EMBL" id="MDR6939644.1"/>
    </source>
</evidence>
<comment type="caution">
    <text evidence="8">The sequence shown here is derived from an EMBL/GenBank/DDBJ whole genome shotgun (WGS) entry which is preliminary data.</text>
</comment>
<dbReference type="RefSeq" id="WP_309956475.1">
    <property type="nucleotide sequence ID" value="NZ_JAVDUJ010000001.1"/>
</dbReference>
<dbReference type="EMBL" id="JAVDUJ010000001">
    <property type="protein sequence ID" value="MDR6939644.1"/>
    <property type="molecule type" value="Genomic_DNA"/>
</dbReference>
<feature type="transmembrane region" description="Helical" evidence="7">
    <location>
        <begin position="62"/>
        <end position="82"/>
    </location>
</feature>
<evidence type="ECO:0000256" key="2">
    <source>
        <dbReference type="ARBA" id="ARBA00011006"/>
    </source>
</evidence>